<name>A0AA39XNN5_9PEZI</name>
<dbReference type="EMBL" id="JAULSR010000001">
    <property type="protein sequence ID" value="KAK0636345.1"/>
    <property type="molecule type" value="Genomic_DNA"/>
</dbReference>
<keyword evidence="5" id="KW-0521">NADP</keyword>
<dbReference type="InterPro" id="IPR000960">
    <property type="entry name" value="Flavin_mOase"/>
</dbReference>
<dbReference type="GO" id="GO:0050660">
    <property type="term" value="F:flavin adenine dinucleotide binding"/>
    <property type="evidence" value="ECO:0007669"/>
    <property type="project" value="InterPro"/>
</dbReference>
<evidence type="ECO:0000256" key="6">
    <source>
        <dbReference type="ARBA" id="ARBA00023002"/>
    </source>
</evidence>
<dbReference type="GO" id="GO:0050661">
    <property type="term" value="F:NADP binding"/>
    <property type="evidence" value="ECO:0007669"/>
    <property type="project" value="InterPro"/>
</dbReference>
<evidence type="ECO:0000256" key="4">
    <source>
        <dbReference type="ARBA" id="ARBA00022827"/>
    </source>
</evidence>
<dbReference type="AlphaFoldDB" id="A0AA39XNN5"/>
<evidence type="ECO:0000313" key="10">
    <source>
        <dbReference type="Proteomes" id="UP001174934"/>
    </source>
</evidence>
<keyword evidence="6" id="KW-0560">Oxidoreductase</keyword>
<comment type="caution">
    <text evidence="9">The sequence shown here is derived from an EMBL/GenBank/DDBJ whole genome shotgun (WGS) entry which is preliminary data.</text>
</comment>
<dbReference type="InterPro" id="IPR020946">
    <property type="entry name" value="Flavin_mOase-like"/>
</dbReference>
<dbReference type="FunFam" id="3.50.50.60:FF:000138">
    <property type="entry name" value="Flavin-containing monooxygenase"/>
    <property type="match status" value="1"/>
</dbReference>
<dbReference type="Pfam" id="PF13450">
    <property type="entry name" value="NAD_binding_8"/>
    <property type="match status" value="1"/>
</dbReference>
<evidence type="ECO:0000256" key="1">
    <source>
        <dbReference type="ARBA" id="ARBA00001974"/>
    </source>
</evidence>
<evidence type="ECO:0000256" key="2">
    <source>
        <dbReference type="ARBA" id="ARBA00009183"/>
    </source>
</evidence>
<keyword evidence="3" id="KW-0285">Flavoprotein</keyword>
<keyword evidence="7" id="KW-0503">Monooxygenase</keyword>
<accession>A0AA39XNN5</accession>
<keyword evidence="10" id="KW-1185">Reference proteome</keyword>
<dbReference type="Proteomes" id="UP001174934">
    <property type="component" value="Unassembled WGS sequence"/>
</dbReference>
<dbReference type="GO" id="GO:0004499">
    <property type="term" value="F:N,N-dimethylaniline monooxygenase activity"/>
    <property type="evidence" value="ECO:0007669"/>
    <property type="project" value="InterPro"/>
</dbReference>
<dbReference type="InterPro" id="IPR050346">
    <property type="entry name" value="FMO-like"/>
</dbReference>
<organism evidence="9 10">
    <name type="scientific">Bombardia bombarda</name>
    <dbReference type="NCBI Taxonomy" id="252184"/>
    <lineage>
        <taxon>Eukaryota</taxon>
        <taxon>Fungi</taxon>
        <taxon>Dikarya</taxon>
        <taxon>Ascomycota</taxon>
        <taxon>Pezizomycotina</taxon>
        <taxon>Sordariomycetes</taxon>
        <taxon>Sordariomycetidae</taxon>
        <taxon>Sordariales</taxon>
        <taxon>Lasiosphaeriaceae</taxon>
        <taxon>Bombardia</taxon>
    </lineage>
</organism>
<evidence type="ECO:0000256" key="7">
    <source>
        <dbReference type="ARBA" id="ARBA00023033"/>
    </source>
</evidence>
<dbReference type="PIRSF" id="PIRSF000332">
    <property type="entry name" value="FMO"/>
    <property type="match status" value="1"/>
</dbReference>
<evidence type="ECO:0000256" key="8">
    <source>
        <dbReference type="SAM" id="MobiDB-lite"/>
    </source>
</evidence>
<gene>
    <name evidence="9" type="ORF">B0T17DRAFT_78542</name>
</gene>
<feature type="region of interest" description="Disordered" evidence="8">
    <location>
        <begin position="459"/>
        <end position="479"/>
    </location>
</feature>
<dbReference type="PANTHER" id="PTHR23023">
    <property type="entry name" value="DIMETHYLANILINE MONOOXYGENASE"/>
    <property type="match status" value="1"/>
</dbReference>
<dbReference type="Gene3D" id="3.50.50.60">
    <property type="entry name" value="FAD/NAD(P)-binding domain"/>
    <property type="match status" value="2"/>
</dbReference>
<dbReference type="InterPro" id="IPR036188">
    <property type="entry name" value="FAD/NAD-bd_sf"/>
</dbReference>
<dbReference type="SUPFAM" id="SSF51905">
    <property type="entry name" value="FAD/NAD(P)-binding domain"/>
    <property type="match status" value="2"/>
</dbReference>
<keyword evidence="4" id="KW-0274">FAD</keyword>
<evidence type="ECO:0000256" key="3">
    <source>
        <dbReference type="ARBA" id="ARBA00022630"/>
    </source>
</evidence>
<sequence length="479" mass="53366">MSMGSQAPKQFDVKKIVIIGAGPSGLAAAKYLLAQKAFESVVIFEQQYEVGGVWNYSATASQTLHVPQVSVDCPPDPPLRPKDTPPVFPTPMYEVLHTNIPRSLMQFSDLPLPQDSLIFPSRQDVQAYLVKYAADIRHLIRFSTQVQDVRLRQDNGRDQWDVDVLSLETGEVDTTTYDAVVVASGHYSITYMPDVKNIAVFHAAHPGVVSHSKHYRTAEGFANKKVVAVGNAASGLDIASQISRVCKKPLLLSVRTATPKPSLEFSGGEEVPVIEEFLVDERGVRFQDGRVEKDIDAVIFATGYLFTFPFLTSLKPPLVTNGRRVYGVYKELFDIDHPTLAFPGLPIKVTPISMSETQGAIISRTWANLLPLPGPEEMRKWESEEAEKRGPSFHVWPKGGDIEYINAMHDWLMRSRTSGKEPPYWNEELVWQRQIFAEAKLKFEKEGQKAHSLAELGFEYRPQQDPDTAGGSAPAETLL</sequence>
<proteinExistence type="inferred from homology"/>
<evidence type="ECO:0008006" key="11">
    <source>
        <dbReference type="Google" id="ProtNLM"/>
    </source>
</evidence>
<dbReference type="Pfam" id="PF00743">
    <property type="entry name" value="FMO-like"/>
    <property type="match status" value="2"/>
</dbReference>
<dbReference type="PRINTS" id="PR00419">
    <property type="entry name" value="ADXRDTASE"/>
</dbReference>
<evidence type="ECO:0000313" key="9">
    <source>
        <dbReference type="EMBL" id="KAK0636345.1"/>
    </source>
</evidence>
<evidence type="ECO:0000256" key="5">
    <source>
        <dbReference type="ARBA" id="ARBA00022857"/>
    </source>
</evidence>
<comment type="cofactor">
    <cofactor evidence="1">
        <name>FAD</name>
        <dbReference type="ChEBI" id="CHEBI:57692"/>
    </cofactor>
</comment>
<reference evidence="9" key="1">
    <citation type="submission" date="2023-06" db="EMBL/GenBank/DDBJ databases">
        <title>Genome-scale phylogeny and comparative genomics of the fungal order Sordariales.</title>
        <authorList>
            <consortium name="Lawrence Berkeley National Laboratory"/>
            <person name="Hensen N."/>
            <person name="Bonometti L."/>
            <person name="Westerberg I."/>
            <person name="Brannstrom I.O."/>
            <person name="Guillou S."/>
            <person name="Cros-Aarteil S."/>
            <person name="Calhoun S."/>
            <person name="Haridas S."/>
            <person name="Kuo A."/>
            <person name="Mondo S."/>
            <person name="Pangilinan J."/>
            <person name="Riley R."/>
            <person name="LaButti K."/>
            <person name="Andreopoulos B."/>
            <person name="Lipzen A."/>
            <person name="Chen C."/>
            <person name="Yanf M."/>
            <person name="Daum C."/>
            <person name="Ng V."/>
            <person name="Clum A."/>
            <person name="Steindorff A."/>
            <person name="Ohm R."/>
            <person name="Martin F."/>
            <person name="Silar P."/>
            <person name="Natvig D."/>
            <person name="Lalanne C."/>
            <person name="Gautier V."/>
            <person name="Ament-velasquez S.L."/>
            <person name="Kruys A."/>
            <person name="Hutchinson M.I."/>
            <person name="Powell A.J."/>
            <person name="Barry K."/>
            <person name="Miller A.N."/>
            <person name="Grigoriev I.V."/>
            <person name="Debuchy R."/>
            <person name="Gladieux P."/>
            <person name="Thoren M.H."/>
            <person name="Johannesson H."/>
        </authorList>
    </citation>
    <scope>NUCLEOTIDE SEQUENCE</scope>
    <source>
        <strain evidence="9">SMH3391-2</strain>
    </source>
</reference>
<protein>
    <recommendedName>
        <fullName evidence="11">Flavin-containing monooxygenase</fullName>
    </recommendedName>
</protein>
<comment type="similarity">
    <text evidence="2">Belongs to the FMO family.</text>
</comment>